<dbReference type="Gene3D" id="1.10.10.60">
    <property type="entry name" value="Homeodomain-like"/>
    <property type="match status" value="1"/>
</dbReference>
<dbReference type="SUPFAM" id="SSF48498">
    <property type="entry name" value="Tetracyclin repressor-like, C-terminal domain"/>
    <property type="match status" value="1"/>
</dbReference>
<dbReference type="Gene3D" id="1.10.357.10">
    <property type="entry name" value="Tetracycline Repressor, domain 2"/>
    <property type="match status" value="1"/>
</dbReference>
<dbReference type="EMBL" id="QXJM01000027">
    <property type="protein sequence ID" value="RIE04162.1"/>
    <property type="molecule type" value="Genomic_DNA"/>
</dbReference>
<feature type="region of interest" description="Disordered" evidence="6">
    <location>
        <begin position="1"/>
        <end position="24"/>
    </location>
</feature>
<evidence type="ECO:0000256" key="6">
    <source>
        <dbReference type="SAM" id="MobiDB-lite"/>
    </source>
</evidence>
<dbReference type="GO" id="GO:0045892">
    <property type="term" value="P:negative regulation of DNA-templated transcription"/>
    <property type="evidence" value="ECO:0007669"/>
    <property type="project" value="UniProtKB-ARBA"/>
</dbReference>
<comment type="caution">
    <text evidence="8">The sequence shown here is derived from an EMBL/GenBank/DDBJ whole genome shotgun (WGS) entry which is preliminary data.</text>
</comment>
<dbReference type="PANTHER" id="PTHR30055:SF175">
    <property type="entry name" value="HTH-TYPE TRANSCRIPTIONAL REPRESSOR KSTR2"/>
    <property type="match status" value="1"/>
</dbReference>
<dbReference type="Pfam" id="PF00440">
    <property type="entry name" value="TetR_N"/>
    <property type="match status" value="1"/>
</dbReference>
<dbReference type="SUPFAM" id="SSF46689">
    <property type="entry name" value="Homeodomain-like"/>
    <property type="match status" value="1"/>
</dbReference>
<evidence type="ECO:0000256" key="2">
    <source>
        <dbReference type="ARBA" id="ARBA00023015"/>
    </source>
</evidence>
<evidence type="ECO:0000313" key="9">
    <source>
        <dbReference type="Proteomes" id="UP000266340"/>
    </source>
</evidence>
<dbReference type="InterPro" id="IPR036271">
    <property type="entry name" value="Tet_transcr_reg_TetR-rel_C_sf"/>
</dbReference>
<evidence type="ECO:0000256" key="5">
    <source>
        <dbReference type="PROSITE-ProRule" id="PRU00335"/>
    </source>
</evidence>
<organism evidence="8 9">
    <name type="scientific">Cohnella faecalis</name>
    <dbReference type="NCBI Taxonomy" id="2315694"/>
    <lineage>
        <taxon>Bacteria</taxon>
        <taxon>Bacillati</taxon>
        <taxon>Bacillota</taxon>
        <taxon>Bacilli</taxon>
        <taxon>Bacillales</taxon>
        <taxon>Paenibacillaceae</taxon>
        <taxon>Cohnella</taxon>
    </lineage>
</organism>
<accession>A0A398CP58</accession>
<evidence type="ECO:0000256" key="3">
    <source>
        <dbReference type="ARBA" id="ARBA00023125"/>
    </source>
</evidence>
<dbReference type="InterPro" id="IPR023772">
    <property type="entry name" value="DNA-bd_HTH_TetR-type_CS"/>
</dbReference>
<keyword evidence="4" id="KW-0804">Transcription</keyword>
<evidence type="ECO:0000313" key="8">
    <source>
        <dbReference type="EMBL" id="RIE04162.1"/>
    </source>
</evidence>
<feature type="domain" description="HTH tetR-type" evidence="7">
    <location>
        <begin position="27"/>
        <end position="87"/>
    </location>
</feature>
<gene>
    <name evidence="8" type="ORF">D3H35_05925</name>
</gene>
<name>A0A398CP58_9BACL</name>
<evidence type="ECO:0000259" key="7">
    <source>
        <dbReference type="PROSITE" id="PS50977"/>
    </source>
</evidence>
<dbReference type="AlphaFoldDB" id="A0A398CP58"/>
<feature type="DNA-binding region" description="H-T-H motif" evidence="5">
    <location>
        <begin position="50"/>
        <end position="69"/>
    </location>
</feature>
<keyword evidence="2" id="KW-0805">Transcription regulation</keyword>
<evidence type="ECO:0000256" key="4">
    <source>
        <dbReference type="ARBA" id="ARBA00023163"/>
    </source>
</evidence>
<dbReference type="FunFam" id="1.10.10.60:FF:000141">
    <property type="entry name" value="TetR family transcriptional regulator"/>
    <property type="match status" value="1"/>
</dbReference>
<dbReference type="PROSITE" id="PS01081">
    <property type="entry name" value="HTH_TETR_1"/>
    <property type="match status" value="1"/>
</dbReference>
<dbReference type="GO" id="GO:0000976">
    <property type="term" value="F:transcription cis-regulatory region binding"/>
    <property type="evidence" value="ECO:0007669"/>
    <property type="project" value="TreeGrafter"/>
</dbReference>
<reference evidence="8 9" key="1">
    <citation type="submission" date="2018-09" db="EMBL/GenBank/DDBJ databases">
        <title>Cohnella cavernae sp. nov., isolated from a karst cave.</title>
        <authorList>
            <person name="Zhu H."/>
        </authorList>
    </citation>
    <scope>NUCLEOTIDE SEQUENCE [LARGE SCALE GENOMIC DNA]</scope>
    <source>
        <strain evidence="8 9">K2E09-144</strain>
    </source>
</reference>
<dbReference type="InterPro" id="IPR009057">
    <property type="entry name" value="Homeodomain-like_sf"/>
</dbReference>
<dbReference type="GO" id="GO:0003700">
    <property type="term" value="F:DNA-binding transcription factor activity"/>
    <property type="evidence" value="ECO:0007669"/>
    <property type="project" value="TreeGrafter"/>
</dbReference>
<proteinExistence type="predicted"/>
<evidence type="ECO:0000256" key="1">
    <source>
        <dbReference type="ARBA" id="ARBA00022491"/>
    </source>
</evidence>
<dbReference type="Proteomes" id="UP000266340">
    <property type="component" value="Unassembled WGS sequence"/>
</dbReference>
<protein>
    <submittedName>
        <fullName evidence="8">TetR/AcrR family transcriptional regulator</fullName>
    </submittedName>
</protein>
<keyword evidence="9" id="KW-1185">Reference proteome</keyword>
<dbReference type="InterPro" id="IPR050109">
    <property type="entry name" value="HTH-type_TetR-like_transc_reg"/>
</dbReference>
<keyword evidence="1" id="KW-0678">Repressor</keyword>
<dbReference type="InterPro" id="IPR001647">
    <property type="entry name" value="HTH_TetR"/>
</dbReference>
<keyword evidence="3 5" id="KW-0238">DNA-binding</keyword>
<dbReference type="PANTHER" id="PTHR30055">
    <property type="entry name" value="HTH-TYPE TRANSCRIPTIONAL REGULATOR RUTR"/>
    <property type="match status" value="1"/>
</dbReference>
<sequence>MKFSMSKSKEPAKRSPGRPKVVDQGTLPMRDAILRMASALFMEMGFEPVSVNQVAEKTGVTKASVYYYFTSKAELFTASVSEMMGRIRESTLYHLRQTGDLRTRLNQLAAAKLRHPHIEFESMMREAMPSLSEEQRERIRSAEQRIHDAVTDGFIEAMEKGEIAKANPLLLSHAFGSLLMMGNRASELAGGSSGKPLAEQIVDLFWCGISQNSNGTV</sequence>
<dbReference type="PROSITE" id="PS50977">
    <property type="entry name" value="HTH_TETR_2"/>
    <property type="match status" value="1"/>
</dbReference>
<dbReference type="PRINTS" id="PR00455">
    <property type="entry name" value="HTHTETR"/>
</dbReference>